<proteinExistence type="predicted"/>
<organism evidence="1">
    <name type="scientific">marine sediment metagenome</name>
    <dbReference type="NCBI Taxonomy" id="412755"/>
    <lineage>
        <taxon>unclassified sequences</taxon>
        <taxon>metagenomes</taxon>
        <taxon>ecological metagenomes</taxon>
    </lineage>
</organism>
<sequence>MLKSDMIKTLKNVNEDLEITVRDSQDYDLDIKHVDIIDGQIVIVPMGAHTVDPCKRIWQ</sequence>
<evidence type="ECO:0000313" key="1">
    <source>
        <dbReference type="EMBL" id="KKN37962.1"/>
    </source>
</evidence>
<reference evidence="1" key="1">
    <citation type="journal article" date="2015" name="Nature">
        <title>Complex archaea that bridge the gap between prokaryotes and eukaryotes.</title>
        <authorList>
            <person name="Spang A."/>
            <person name="Saw J.H."/>
            <person name="Jorgensen S.L."/>
            <person name="Zaremba-Niedzwiedzka K."/>
            <person name="Martijn J."/>
            <person name="Lind A.E."/>
            <person name="van Eijk R."/>
            <person name="Schleper C."/>
            <person name="Guy L."/>
            <person name="Ettema T.J."/>
        </authorList>
    </citation>
    <scope>NUCLEOTIDE SEQUENCE</scope>
</reference>
<dbReference type="EMBL" id="LAZR01001859">
    <property type="protein sequence ID" value="KKN37962.1"/>
    <property type="molecule type" value="Genomic_DNA"/>
</dbReference>
<gene>
    <name evidence="1" type="ORF">LCGC14_0758040</name>
</gene>
<dbReference type="AlphaFoldDB" id="A0A0F9QLT5"/>
<comment type="caution">
    <text evidence="1">The sequence shown here is derived from an EMBL/GenBank/DDBJ whole genome shotgun (WGS) entry which is preliminary data.</text>
</comment>
<accession>A0A0F9QLT5</accession>
<protein>
    <submittedName>
        <fullName evidence="1">Uncharacterized protein</fullName>
    </submittedName>
</protein>
<name>A0A0F9QLT5_9ZZZZ</name>